<keyword evidence="2" id="KW-0378">Hydrolase</keyword>
<dbReference type="InterPro" id="IPR036627">
    <property type="entry name" value="CobW-likC_sf"/>
</dbReference>
<dbReference type="SUPFAM" id="SSF52540">
    <property type="entry name" value="P-loop containing nucleoside triphosphate hydrolases"/>
    <property type="match status" value="1"/>
</dbReference>
<dbReference type="SUPFAM" id="SSF90002">
    <property type="entry name" value="Hypothetical protein YjiA, C-terminal domain"/>
    <property type="match status" value="1"/>
</dbReference>
<keyword evidence="3" id="KW-0143">Chaperone</keyword>
<reference evidence="8" key="1">
    <citation type="submission" date="2021-01" db="EMBL/GenBank/DDBJ databases">
        <authorList>
            <person name="Corre E."/>
            <person name="Pelletier E."/>
            <person name="Niang G."/>
            <person name="Scheremetjew M."/>
            <person name="Finn R."/>
            <person name="Kale V."/>
            <person name="Holt S."/>
            <person name="Cochrane G."/>
            <person name="Meng A."/>
            <person name="Brown T."/>
            <person name="Cohen L."/>
        </authorList>
    </citation>
    <scope>NUCLEOTIDE SEQUENCE</scope>
    <source>
        <strain evidence="8">CCMP3278</strain>
    </source>
</reference>
<keyword evidence="1" id="KW-0547">Nucleotide-binding</keyword>
<feature type="region of interest" description="Disordered" evidence="6">
    <location>
        <begin position="320"/>
        <end position="357"/>
    </location>
</feature>
<evidence type="ECO:0000256" key="3">
    <source>
        <dbReference type="ARBA" id="ARBA00023186"/>
    </source>
</evidence>
<feature type="domain" description="CobW C-terminal" evidence="7">
    <location>
        <begin position="395"/>
        <end position="486"/>
    </location>
</feature>
<evidence type="ECO:0000256" key="5">
    <source>
        <dbReference type="ARBA" id="ARBA00049117"/>
    </source>
</evidence>
<dbReference type="AlphaFoldDB" id="A0A7S0ZDY0"/>
<evidence type="ECO:0000256" key="2">
    <source>
        <dbReference type="ARBA" id="ARBA00022801"/>
    </source>
</evidence>
<evidence type="ECO:0000256" key="4">
    <source>
        <dbReference type="ARBA" id="ARBA00034320"/>
    </source>
</evidence>
<accession>A0A7S0ZDY0</accession>
<evidence type="ECO:0000256" key="1">
    <source>
        <dbReference type="ARBA" id="ARBA00022741"/>
    </source>
</evidence>
<dbReference type="Gene3D" id="3.40.50.300">
    <property type="entry name" value="P-loop containing nucleotide triphosphate hydrolases"/>
    <property type="match status" value="1"/>
</dbReference>
<evidence type="ECO:0000259" key="7">
    <source>
        <dbReference type="SMART" id="SM00833"/>
    </source>
</evidence>
<gene>
    <name evidence="8" type="ORF">TOLI1172_LOCUS3150</name>
</gene>
<comment type="catalytic activity">
    <reaction evidence="5">
        <text>GTP + H2O = GDP + phosphate + H(+)</text>
        <dbReference type="Rhea" id="RHEA:19669"/>
        <dbReference type="ChEBI" id="CHEBI:15377"/>
        <dbReference type="ChEBI" id="CHEBI:15378"/>
        <dbReference type="ChEBI" id="CHEBI:37565"/>
        <dbReference type="ChEBI" id="CHEBI:43474"/>
        <dbReference type="ChEBI" id="CHEBI:58189"/>
    </reaction>
    <physiologicalReaction direction="left-to-right" evidence="5">
        <dbReference type="Rhea" id="RHEA:19670"/>
    </physiologicalReaction>
</comment>
<evidence type="ECO:0000313" key="8">
    <source>
        <dbReference type="EMBL" id="CAD8818761.1"/>
    </source>
</evidence>
<dbReference type="EMBL" id="HBFP01004431">
    <property type="protein sequence ID" value="CAD8818761.1"/>
    <property type="molecule type" value="Transcribed_RNA"/>
</dbReference>
<sequence length="489" mass="54690">MSNCPLFFIAASPFTSPLTPQSSSTTPLTCRPSFSSKIQFRPLPLYCSNTDPLPQSVLDQISALDILQKDTGSLKVDTDVTTQSTDEDHSDSVIQFNDKSHAESILKSIPRGNQIPVTLVTGFLGAGKTTLVNYLLKADHGLKIAVLVNEFGEIDIDSQIIERQEWDDSMNADLITLNNGCICCSINDSFQNAVQAVLDREEKFDYLVVETTGIADPVPIVNTITSSDLENKIRLDSVVTLVDAESFDTKKIFDSDAAYNQIEAADTILLSKTDLIDNERVNEVVKAIEVIRPGARIIKSKRGKVPLNYILDVGYRLESDENQSKSDQKVNKHDHDHDHEHSHEHGPDCGPDCGHESHSHEKLEAKEHVCDENCDHGDEKKDGKVVSNHLESDGFQSTSFETSEKIDSELFMDNFLVDLPQNVYRSKGVLYFKGYDGKRYVFQLTGRRFRFEEMDYESESELKSQLVVIGKNLDLEKLKASFQSCIAQK</sequence>
<dbReference type="Pfam" id="PF02492">
    <property type="entry name" value="cobW"/>
    <property type="match status" value="1"/>
</dbReference>
<dbReference type="Gene3D" id="3.30.1220.10">
    <property type="entry name" value="CobW-like, C-terminal domain"/>
    <property type="match status" value="1"/>
</dbReference>
<dbReference type="Pfam" id="PF07683">
    <property type="entry name" value="CobW_C"/>
    <property type="match status" value="1"/>
</dbReference>
<comment type="similarity">
    <text evidence="4">Belongs to the SIMIBI class G3E GTPase family. ZNG1 subfamily.</text>
</comment>
<dbReference type="InterPro" id="IPR003495">
    <property type="entry name" value="CobW/HypB/UreG_nucleotide-bd"/>
</dbReference>
<dbReference type="InterPro" id="IPR011629">
    <property type="entry name" value="CobW-like_C"/>
</dbReference>
<protein>
    <recommendedName>
        <fullName evidence="7">CobW C-terminal domain-containing protein</fullName>
    </recommendedName>
</protein>
<dbReference type="InterPro" id="IPR051316">
    <property type="entry name" value="Zinc-reg_GTPase_activator"/>
</dbReference>
<proteinExistence type="inferred from homology"/>
<dbReference type="CDD" id="cd03112">
    <property type="entry name" value="CobW-like"/>
    <property type="match status" value="1"/>
</dbReference>
<organism evidence="8">
    <name type="scientific">Timspurckia oligopyrenoides</name>
    <dbReference type="NCBI Taxonomy" id="708627"/>
    <lineage>
        <taxon>Eukaryota</taxon>
        <taxon>Rhodophyta</taxon>
        <taxon>Bangiophyceae</taxon>
        <taxon>Porphyridiales</taxon>
        <taxon>Porphyridiaceae</taxon>
        <taxon>Timspurckia</taxon>
    </lineage>
</organism>
<dbReference type="PANTHER" id="PTHR13748:SF59">
    <property type="entry name" value="COBW C-TERMINAL DOMAIN-CONTAINING PROTEIN"/>
    <property type="match status" value="1"/>
</dbReference>
<dbReference type="SMART" id="SM00833">
    <property type="entry name" value="CobW_C"/>
    <property type="match status" value="1"/>
</dbReference>
<dbReference type="GO" id="GO:0000166">
    <property type="term" value="F:nucleotide binding"/>
    <property type="evidence" value="ECO:0007669"/>
    <property type="project" value="UniProtKB-KW"/>
</dbReference>
<dbReference type="PANTHER" id="PTHR13748">
    <property type="entry name" value="COBW-RELATED"/>
    <property type="match status" value="1"/>
</dbReference>
<name>A0A7S0ZDY0_9RHOD</name>
<dbReference type="InterPro" id="IPR027417">
    <property type="entry name" value="P-loop_NTPase"/>
</dbReference>
<evidence type="ECO:0000256" key="6">
    <source>
        <dbReference type="SAM" id="MobiDB-lite"/>
    </source>
</evidence>
<dbReference type="GO" id="GO:0016787">
    <property type="term" value="F:hydrolase activity"/>
    <property type="evidence" value="ECO:0007669"/>
    <property type="project" value="UniProtKB-KW"/>
</dbReference>